<dbReference type="OrthoDB" id="1262810at2759"/>
<dbReference type="InterPro" id="IPR011333">
    <property type="entry name" value="SKP1/BTB/POZ_sf"/>
</dbReference>
<dbReference type="SMART" id="SM00225">
    <property type="entry name" value="BTB"/>
    <property type="match status" value="1"/>
</dbReference>
<accession>A0A409W1V4</accession>
<dbReference type="Gene3D" id="3.30.710.10">
    <property type="entry name" value="Potassium Channel Kv1.1, Chain A"/>
    <property type="match status" value="1"/>
</dbReference>
<evidence type="ECO:0000313" key="2">
    <source>
        <dbReference type="EMBL" id="PPQ72458.1"/>
    </source>
</evidence>
<protein>
    <recommendedName>
        <fullName evidence="1">BTB domain-containing protein</fullName>
    </recommendedName>
</protein>
<dbReference type="SUPFAM" id="SSF55874">
    <property type="entry name" value="ATPase domain of HSP90 chaperone/DNA topoisomerase II/histidine kinase"/>
    <property type="match status" value="2"/>
</dbReference>
<evidence type="ECO:0000313" key="3">
    <source>
        <dbReference type="Proteomes" id="UP000284706"/>
    </source>
</evidence>
<dbReference type="GO" id="GO:0030544">
    <property type="term" value="F:Hsp70 protein binding"/>
    <property type="evidence" value="ECO:0007669"/>
    <property type="project" value="TreeGrafter"/>
</dbReference>
<feature type="domain" description="BTB" evidence="1">
    <location>
        <begin position="2519"/>
        <end position="2601"/>
    </location>
</feature>
<dbReference type="InParanoid" id="A0A409W1V4"/>
<dbReference type="InterPro" id="IPR058210">
    <property type="entry name" value="SACS/Nov_dom"/>
</dbReference>
<dbReference type="EMBL" id="NHYE01005456">
    <property type="protein sequence ID" value="PPQ72458.1"/>
    <property type="molecule type" value="Genomic_DNA"/>
</dbReference>
<keyword evidence="3" id="KW-1185">Reference proteome</keyword>
<dbReference type="CDD" id="cd18186">
    <property type="entry name" value="BTB_POZ_ZBTB_KLHL-like"/>
    <property type="match status" value="1"/>
</dbReference>
<dbReference type="PROSITE" id="PS50097">
    <property type="entry name" value="BTB"/>
    <property type="match status" value="1"/>
</dbReference>
<dbReference type="PANTHER" id="PTHR15600:SF42">
    <property type="entry name" value="SACSIN"/>
    <property type="match status" value="1"/>
</dbReference>
<gene>
    <name evidence="2" type="ORF">CVT26_003711</name>
</gene>
<dbReference type="Pfam" id="PF25794">
    <property type="entry name" value="SACS"/>
    <property type="match status" value="2"/>
</dbReference>
<reference evidence="2 3" key="1">
    <citation type="journal article" date="2018" name="Evol. Lett.">
        <title>Horizontal gene cluster transfer increased hallucinogenic mushroom diversity.</title>
        <authorList>
            <person name="Reynolds H.T."/>
            <person name="Vijayakumar V."/>
            <person name="Gluck-Thaler E."/>
            <person name="Korotkin H.B."/>
            <person name="Matheny P.B."/>
            <person name="Slot J.C."/>
        </authorList>
    </citation>
    <scope>NUCLEOTIDE SEQUENCE [LARGE SCALE GENOMIC DNA]</scope>
    <source>
        <strain evidence="2 3">SRW20</strain>
    </source>
</reference>
<dbReference type="InterPro" id="IPR052972">
    <property type="entry name" value="Sacsin_chaperone_reg"/>
</dbReference>
<organism evidence="2 3">
    <name type="scientific">Gymnopilus dilepis</name>
    <dbReference type="NCBI Taxonomy" id="231916"/>
    <lineage>
        <taxon>Eukaryota</taxon>
        <taxon>Fungi</taxon>
        <taxon>Dikarya</taxon>
        <taxon>Basidiomycota</taxon>
        <taxon>Agaricomycotina</taxon>
        <taxon>Agaricomycetes</taxon>
        <taxon>Agaricomycetidae</taxon>
        <taxon>Agaricales</taxon>
        <taxon>Agaricineae</taxon>
        <taxon>Hymenogastraceae</taxon>
        <taxon>Gymnopilus</taxon>
    </lineage>
</organism>
<dbReference type="Proteomes" id="UP000284706">
    <property type="component" value="Unassembled WGS sequence"/>
</dbReference>
<dbReference type="PANTHER" id="PTHR15600">
    <property type="entry name" value="SACSIN"/>
    <property type="match status" value="1"/>
</dbReference>
<sequence>MLKGVQEYTDITALIKGILNGYPGNSAIFREYLQNSDDARATSQFFILDERSYSTDSVVDPALRETQGPALIAVNNGLLRDVDWTALRKINSSSKGSDETQTGKNGLGFRASYHLTENPHILSGKSLMILDPHHAFAENYKGGIFMDPIETFAATYQDQFAPFRFLLDNTESPFRSFNGTAFRLPLRAEEQAKRSQIKDTATSVEEMRDALLDFAQKDLEQSILFLKNITRIQIRHIDASGVERTAITISAEALPSRLPTSCTRNITITKDGMSTTRTWLITHHATSRDVAKGVLSERLGYDIGDALVKDKLVANVELVIPRDGTPIDGRLFTLLPLPQLTNFPVHLNAVFALTTDRQGLKNMHEVGLPKSRERRLVEWNRTIFDTWAPEAWVDMLAHMPADILSSASWDLWPPEEHGESCYWAGLCNRLVSIVLSRGLRVFPARPYEMQTDLVALQDPNVLIASSNPGIDLEILSELGIRIIQPPPHIYDIFSADDALASHLLAPESLHRILCNIPRESINCDREKLHAVMDYLVFSDSPPAMHHIAGLQWFYLANGYPAAVELPSNNPRLLVPSSDNEARIFQNLSNMLAWNSFSARLREQLSDPSAARALNVGVLSTSDVFTYLSEKFRFPGSDSEEVPGFQVDWVVDFWSWVIGWPNQREFFEQVDSISNIFLLPTARGRLRKLISGAISIADTDPSVIEAWNTLGVFSLHPGLQENVVLKLRQVHRVFVPRQEQYIRHLIRTCEVSPQGVGEERAKEAFEKIRSSLSEDLPRNAVIDLSSQEREKLTSFPIFLVRTGAGRASILKPAIGKRVYVQVDDAFPLPVLQSSEIYVDVRDTVTLQLATLLENGRPGISSRFDLLQLAANDWQIQSTTNQDLFADYALQNWGKLPHSLRSAFERLPFVTVNDQPERRPPKDLIHPGSQLKELYIGEAGRMPAGRFAEQEYLIIMQSRGFLHADLDNFVVKDRLDYLSTAKTNQDPHLHQKASTFVRILDLHWKHQYSLLLLPYRDHQWLPHPTEASQLISPNKCRDGHYDLHSNPYYYDLVWDVLKIDLLSSGLRAALGWCDAVPSSILIDQYRHTLDQAEGPQRNERLVVLLQYIDQLHCKSELLDDALPALRSLGANRSWIPIADSRHETVTAKHALLSNCRLRAPFRHVDARLKDLKILQQMGCTTRPSFDTLRSELVSQPPDAPDVPAVIAILEEIGDHHDRACYQEAILVPGEDCRLRSLDSMYFRDMNFAPLSSTISSMAATHERMSRKLAETLGIQMLSSVALGEIDVDEEQMSEDLVTRIRGFLRDFDPRYAINEFLANADDAGANEFNIYLTAHDRRTGTQEKVISPQFHSLLSSPSLLLYNNARLSEEDFAGLRRVGQGGKLELTETHGRHGLGALSLYYFTDVVTVISGEYVMILDPSGKFLPPLMNGGKRTALKRPIVDILSQYPDQLKACEPFGVSRATLVFPGTLFFLPLHATISKKACDYTMTREFIQGSYWDLAQKAFFFTRMENISAKEIMAGKFHPLWEVSARRSSVHALGENFSLYTLQVKAKGAVKAEETWFVTTSEGQTIPVEYEATATEMKLSPGSKMKVQLAINPQLFQGDTEKPAEMFPFSTMALPRAISLPFHLNARFAISSNRQGLVLNSADSRNNLDRKTAFNTWILETIVPPLYLATLEHLIHNNDTFKNHSSKDPRWWLLKCADETSKITQTGFFQALLHADNRLFQSADAQWIPFRDAVFSKDELSDVRGILNVIEARNYVPISRRARLYSIPGAKSVEPEFVKQALLQSSTALDTLRLRLLSNDLEETDVYRTLNYIQPAGSLGGLPLLLLADGQLIKVPAQDEDAVYIPEDRSHCILFPSSSFVRMVDPPNGYSTATLDCLDEDDSVNVATIGGDDVPVLAERELNRLEDDQRVEWVRKFWKAYSSLPGPPSLVKLEESQVPLVESSAGLLPLSHCLPKEVVYASDRAASLAWFGPALRQMDIVVVGTNGVLKKYFTKRFPDLLDNVLQCISAKGVGVFSNLGREEHSHLAQWIKDQMAGRFLKSSSGSWYSQCPVSKGFLLSLPIWEIFTNGTAQLAAASNVNILPYRVHIERIQPFLKAYTSIASFSSTLADFVKFCKDMKYQASPAMTCAGVWSSVIVPDRVTQLTEVLQWKDFIWDVLSFPEADSRALNLRVPDREGVLRPVNQFYDESIELFSQSFRLQASPPFVHAEFRSMVHALRGYGLVHEITVSTFRACATAIQDAIPTAASDPVRLQTLREISEVAFRVYQDRLPSQIMTNTTAWESLNDIAFIVPERQRRRNTSFDVNPYVSEPLPVLVSPSRFVRRHLEPIAWTQRALFVSEPAEGILAVNKKLGVPKAAEVVAHLKVLTKRIAIEHERHSGVLSDIKATYKWLNDHHEKVRVYLLAAEDDKLFLNVMDPASDPWTDQWVSAKDLVINLEFDTGSKRYLRNFLKSYENLLLAAGCSSLTVDGDFGYGTAAGSHHGPRGGSANAALDKYVQIWSTFNEMREKGELTDVVLVPDEQEEVTDEDDSMHGRVVDPSELRAHGHLLAASIPYLRASLDKHWSQNGEIKFFGTAVGAKALLDFIYTGEMGISQHTTNDPDELAVLQRDLLELLSTADEWQMEDFKEKLQWEIIHKHKMITRLPHTLSISEC</sequence>
<dbReference type="InterPro" id="IPR000210">
    <property type="entry name" value="BTB/POZ_dom"/>
</dbReference>
<proteinExistence type="predicted"/>
<dbReference type="InterPro" id="IPR036890">
    <property type="entry name" value="HATPase_C_sf"/>
</dbReference>
<evidence type="ECO:0000259" key="1">
    <source>
        <dbReference type="PROSITE" id="PS50097"/>
    </source>
</evidence>
<comment type="caution">
    <text evidence="2">The sequence shown here is derived from an EMBL/GenBank/DDBJ whole genome shotgun (WGS) entry which is preliminary data.</text>
</comment>
<name>A0A409W1V4_9AGAR</name>
<dbReference type="Pfam" id="PF00651">
    <property type="entry name" value="BTB"/>
    <property type="match status" value="1"/>
</dbReference>
<dbReference type="STRING" id="231916.A0A409W1V4"/>
<dbReference type="SUPFAM" id="SSF54695">
    <property type="entry name" value="POZ domain"/>
    <property type="match status" value="1"/>
</dbReference>